<dbReference type="Proteomes" id="UP001600064">
    <property type="component" value="Unassembled WGS sequence"/>
</dbReference>
<reference evidence="9 10" key="1">
    <citation type="journal article" date="2024" name="Commun. Biol.">
        <title>Comparative genomic analysis of thermophilic fungi reveals convergent evolutionary adaptations and gene losses.</title>
        <authorList>
            <person name="Steindorff A.S."/>
            <person name="Aguilar-Pontes M.V."/>
            <person name="Robinson A.J."/>
            <person name="Andreopoulos B."/>
            <person name="LaButti K."/>
            <person name="Kuo A."/>
            <person name="Mondo S."/>
            <person name="Riley R."/>
            <person name="Otillar R."/>
            <person name="Haridas S."/>
            <person name="Lipzen A."/>
            <person name="Grimwood J."/>
            <person name="Schmutz J."/>
            <person name="Clum A."/>
            <person name="Reid I.D."/>
            <person name="Moisan M.C."/>
            <person name="Butler G."/>
            <person name="Nguyen T.T.M."/>
            <person name="Dewar K."/>
            <person name="Conant G."/>
            <person name="Drula E."/>
            <person name="Henrissat B."/>
            <person name="Hansel C."/>
            <person name="Singer S."/>
            <person name="Hutchinson M.I."/>
            <person name="de Vries R.P."/>
            <person name="Natvig D.O."/>
            <person name="Powell A.J."/>
            <person name="Tsang A."/>
            <person name="Grigoriev I.V."/>
        </authorList>
    </citation>
    <scope>NUCLEOTIDE SEQUENCE [LARGE SCALE GENOMIC DNA]</scope>
    <source>
        <strain evidence="9 10">ATCC 22073</strain>
    </source>
</reference>
<dbReference type="RefSeq" id="XP_070865622.1">
    <property type="nucleotide sequence ID" value="XM_071010632.1"/>
</dbReference>
<organism evidence="9 10">
    <name type="scientific">Remersonia thermophila</name>
    <dbReference type="NCBI Taxonomy" id="72144"/>
    <lineage>
        <taxon>Eukaryota</taxon>
        <taxon>Fungi</taxon>
        <taxon>Dikarya</taxon>
        <taxon>Ascomycota</taxon>
        <taxon>Pezizomycotina</taxon>
        <taxon>Sordariomycetes</taxon>
        <taxon>Sordariomycetidae</taxon>
        <taxon>Sordariales</taxon>
        <taxon>Sordariales incertae sedis</taxon>
        <taxon>Remersonia</taxon>
    </lineage>
</organism>
<keyword evidence="6" id="KW-0324">Glycolysis</keyword>
<evidence type="ECO:0000256" key="5">
    <source>
        <dbReference type="ARBA" id="ARBA00022840"/>
    </source>
</evidence>
<dbReference type="CDD" id="cd24000">
    <property type="entry name" value="ASKHA_NBD_HK"/>
    <property type="match status" value="1"/>
</dbReference>
<evidence type="ECO:0000259" key="7">
    <source>
        <dbReference type="Pfam" id="PF00349"/>
    </source>
</evidence>
<accession>A0ABR4D9W5</accession>
<dbReference type="PRINTS" id="PR00475">
    <property type="entry name" value="HEXOKINASE"/>
</dbReference>
<dbReference type="EC" id="2.7.1.-" evidence="6"/>
<name>A0ABR4D9W5_9PEZI</name>
<keyword evidence="4 6" id="KW-0418">Kinase</keyword>
<dbReference type="Pfam" id="PF00349">
    <property type="entry name" value="Hexokinase_1"/>
    <property type="match status" value="1"/>
</dbReference>
<dbReference type="Gene3D" id="3.40.367.20">
    <property type="match status" value="1"/>
</dbReference>
<comment type="caution">
    <text evidence="9">The sequence shown here is derived from an EMBL/GenBank/DDBJ whole genome shotgun (WGS) entry which is preliminary data.</text>
</comment>
<dbReference type="InterPro" id="IPR043129">
    <property type="entry name" value="ATPase_NBD"/>
</dbReference>
<dbReference type="PANTHER" id="PTHR19443">
    <property type="entry name" value="HEXOKINASE"/>
    <property type="match status" value="1"/>
</dbReference>
<dbReference type="InterPro" id="IPR022672">
    <property type="entry name" value="Hexokinase_N"/>
</dbReference>
<dbReference type="Gene3D" id="3.30.420.40">
    <property type="match status" value="1"/>
</dbReference>
<dbReference type="PROSITE" id="PS51748">
    <property type="entry name" value="HEXOKINASE_2"/>
    <property type="match status" value="1"/>
</dbReference>
<evidence type="ECO:0000313" key="9">
    <source>
        <dbReference type="EMBL" id="KAL2266895.1"/>
    </source>
</evidence>
<evidence type="ECO:0000313" key="10">
    <source>
        <dbReference type="Proteomes" id="UP001600064"/>
    </source>
</evidence>
<keyword evidence="2 6" id="KW-0808">Transferase</keyword>
<dbReference type="EMBL" id="JAZGUE010000004">
    <property type="protein sequence ID" value="KAL2266895.1"/>
    <property type="molecule type" value="Genomic_DNA"/>
</dbReference>
<evidence type="ECO:0000256" key="1">
    <source>
        <dbReference type="ARBA" id="ARBA00009225"/>
    </source>
</evidence>
<evidence type="ECO:0000256" key="3">
    <source>
        <dbReference type="ARBA" id="ARBA00022741"/>
    </source>
</evidence>
<gene>
    <name evidence="9" type="ORF">VTJ83DRAFT_4172</name>
</gene>
<dbReference type="GeneID" id="98125276"/>
<feature type="domain" description="Hexokinase N-terminal" evidence="7">
    <location>
        <begin position="5"/>
        <end position="207"/>
    </location>
</feature>
<dbReference type="Pfam" id="PF03727">
    <property type="entry name" value="Hexokinase_2"/>
    <property type="match status" value="1"/>
</dbReference>
<keyword evidence="3 6" id="KW-0547">Nucleotide-binding</keyword>
<proteinExistence type="inferred from homology"/>
<dbReference type="InterPro" id="IPR001312">
    <property type="entry name" value="Hexokinase"/>
</dbReference>
<sequence>MAPGLDDFLRPLAIDGQTVVRLSHGLASAFTRLAAESPDQFLPAPISESMLRSARQSPGRFLAIDIGGTNLRVGFVELIGHGPKPLSVLLEEKQPIQEPLKSDDAKSLFSWIGKHMARAVRRACSELGVPRDRELPMGVTFSFPMQQASLAEAVLMPMGKGFALTADLDLSAHLVAGYDQHRGADLPPIRVAAIANDSVATLVSFSYQLPAAGGPGVRRRPAMALIVGTGCNATLPLRWDSLGPGKRPAPLSVVPGSDEPSCSGLRIAVNTEWSINGSAPPLRDLGLVTAWDRILDHGGERPGFQPLEYMTSGRYLGELVRLIFVDYYSKTLGKDPKDAALTLPAPLGRRFGLSTSFVGGFRPGVERGSLVQQLDGEFPAEKTGRAARFRWTPELAEALYRIAKAVEVRAAGIIAAATLGLLRSAGELPPPLSSIDGYAYGAKQEEEELAVGYTGSCIQHFLDYLDDTQRFIDEALRLEYAAAPGGHGIPRVVLVPCHDGGLTGAGILVPAALAAARAEEAGTRDAQ</sequence>
<keyword evidence="5 6" id="KW-0067">ATP-binding</keyword>
<comment type="similarity">
    <text evidence="1 6">Belongs to the hexokinase family.</text>
</comment>
<feature type="domain" description="Hexokinase C-terminal" evidence="8">
    <location>
        <begin position="223"/>
        <end position="509"/>
    </location>
</feature>
<keyword evidence="10" id="KW-1185">Reference proteome</keyword>
<evidence type="ECO:0000256" key="4">
    <source>
        <dbReference type="ARBA" id="ARBA00022777"/>
    </source>
</evidence>
<dbReference type="SUPFAM" id="SSF53067">
    <property type="entry name" value="Actin-like ATPase domain"/>
    <property type="match status" value="2"/>
</dbReference>
<evidence type="ECO:0000256" key="2">
    <source>
        <dbReference type="ARBA" id="ARBA00022679"/>
    </source>
</evidence>
<protein>
    <recommendedName>
        <fullName evidence="6">Phosphotransferase</fullName>
        <ecNumber evidence="6">2.7.1.-</ecNumber>
    </recommendedName>
</protein>
<evidence type="ECO:0000259" key="8">
    <source>
        <dbReference type="Pfam" id="PF03727"/>
    </source>
</evidence>
<evidence type="ECO:0000256" key="6">
    <source>
        <dbReference type="RuleBase" id="RU362007"/>
    </source>
</evidence>
<dbReference type="InterPro" id="IPR022673">
    <property type="entry name" value="Hexokinase_C"/>
</dbReference>
<dbReference type="PANTHER" id="PTHR19443:SF29">
    <property type="entry name" value="PHOSPHOTRANSFERASE"/>
    <property type="match status" value="1"/>
</dbReference>